<dbReference type="GO" id="GO:0032153">
    <property type="term" value="C:cell division site"/>
    <property type="evidence" value="ECO:0007669"/>
    <property type="project" value="TreeGrafter"/>
</dbReference>
<evidence type="ECO:0000256" key="6">
    <source>
        <dbReference type="SAM" id="Phobius"/>
    </source>
</evidence>
<keyword evidence="3" id="KW-0133">Cell shape</keyword>
<dbReference type="GO" id="GO:0008360">
    <property type="term" value="P:regulation of cell shape"/>
    <property type="evidence" value="ECO:0007669"/>
    <property type="project" value="UniProtKB-KW"/>
</dbReference>
<name>A0A948RTP5_UNCEI</name>
<evidence type="ECO:0000313" key="7">
    <source>
        <dbReference type="EMBL" id="MBU2689806.1"/>
    </source>
</evidence>
<dbReference type="GO" id="GO:0051301">
    <property type="term" value="P:cell division"/>
    <property type="evidence" value="ECO:0007669"/>
    <property type="project" value="InterPro"/>
</dbReference>
<evidence type="ECO:0000256" key="1">
    <source>
        <dbReference type="ARBA" id="ARBA00004141"/>
    </source>
</evidence>
<feature type="transmembrane region" description="Helical" evidence="6">
    <location>
        <begin position="303"/>
        <end position="329"/>
    </location>
</feature>
<dbReference type="AlphaFoldDB" id="A0A948RTP5"/>
<feature type="transmembrane region" description="Helical" evidence="6">
    <location>
        <begin position="165"/>
        <end position="190"/>
    </location>
</feature>
<proteinExistence type="predicted"/>
<keyword evidence="5 6" id="KW-0472">Membrane</keyword>
<evidence type="ECO:0000256" key="4">
    <source>
        <dbReference type="ARBA" id="ARBA00022989"/>
    </source>
</evidence>
<comment type="caution">
    <text evidence="7">The sequence shown here is derived from an EMBL/GenBank/DDBJ whole genome shotgun (WGS) entry which is preliminary data.</text>
</comment>
<feature type="transmembrane region" description="Helical" evidence="6">
    <location>
        <begin position="379"/>
        <end position="401"/>
    </location>
</feature>
<organism evidence="7 8">
    <name type="scientific">Eiseniibacteriota bacterium</name>
    <dbReference type="NCBI Taxonomy" id="2212470"/>
    <lineage>
        <taxon>Bacteria</taxon>
        <taxon>Candidatus Eiseniibacteriota</taxon>
    </lineage>
</organism>
<protein>
    <submittedName>
        <fullName evidence="7">Rod shape-determining protein RodA</fullName>
    </submittedName>
</protein>
<feature type="transmembrane region" description="Helical" evidence="6">
    <location>
        <begin position="71"/>
        <end position="88"/>
    </location>
</feature>
<feature type="transmembrane region" description="Helical" evidence="6">
    <location>
        <begin position="47"/>
        <end position="64"/>
    </location>
</feature>
<keyword evidence="4 6" id="KW-1133">Transmembrane helix</keyword>
<dbReference type="EMBL" id="JAHJDP010000018">
    <property type="protein sequence ID" value="MBU2689806.1"/>
    <property type="molecule type" value="Genomic_DNA"/>
</dbReference>
<gene>
    <name evidence="7" type="primary">rodA</name>
    <name evidence="7" type="ORF">KJ970_02685</name>
</gene>
<dbReference type="InterPro" id="IPR001182">
    <property type="entry name" value="FtsW/RodA"/>
</dbReference>
<accession>A0A948RTP5</accession>
<keyword evidence="2 6" id="KW-0812">Transmembrane</keyword>
<feature type="transmembrane region" description="Helical" evidence="6">
    <location>
        <begin position="135"/>
        <end position="153"/>
    </location>
</feature>
<evidence type="ECO:0000313" key="8">
    <source>
        <dbReference type="Proteomes" id="UP000777784"/>
    </source>
</evidence>
<feature type="transmembrane region" description="Helical" evidence="6">
    <location>
        <begin position="196"/>
        <end position="213"/>
    </location>
</feature>
<evidence type="ECO:0000256" key="5">
    <source>
        <dbReference type="ARBA" id="ARBA00023136"/>
    </source>
</evidence>
<evidence type="ECO:0000256" key="3">
    <source>
        <dbReference type="ARBA" id="ARBA00022960"/>
    </source>
</evidence>
<comment type="subcellular location">
    <subcellularLocation>
        <location evidence="1">Membrane</location>
        <topology evidence="1">Multi-pass membrane protein</topology>
    </subcellularLocation>
</comment>
<evidence type="ECO:0000256" key="2">
    <source>
        <dbReference type="ARBA" id="ARBA00022692"/>
    </source>
</evidence>
<dbReference type="Pfam" id="PF01098">
    <property type="entry name" value="FTSW_RODA_SPOVE"/>
    <property type="match status" value="2"/>
</dbReference>
<dbReference type="PANTHER" id="PTHR30474">
    <property type="entry name" value="CELL CYCLE PROTEIN"/>
    <property type="match status" value="1"/>
</dbReference>
<feature type="transmembrane region" description="Helical" evidence="6">
    <location>
        <begin position="220"/>
        <end position="240"/>
    </location>
</feature>
<dbReference type="NCBIfam" id="TIGR02210">
    <property type="entry name" value="rodA_shape"/>
    <property type="match status" value="1"/>
</dbReference>
<dbReference type="InterPro" id="IPR011923">
    <property type="entry name" value="RodA/MrdB"/>
</dbReference>
<dbReference type="PANTHER" id="PTHR30474:SF1">
    <property type="entry name" value="PEPTIDOGLYCAN GLYCOSYLTRANSFERASE MRDB"/>
    <property type="match status" value="1"/>
</dbReference>
<dbReference type="Proteomes" id="UP000777784">
    <property type="component" value="Unassembled WGS sequence"/>
</dbReference>
<reference evidence="7" key="1">
    <citation type="submission" date="2021-05" db="EMBL/GenBank/DDBJ databases">
        <title>Energy efficiency and biological interactions define the core microbiome of deep oligotrophic groundwater.</title>
        <authorList>
            <person name="Mehrshad M."/>
            <person name="Lopez-Fernandez M."/>
            <person name="Bell E."/>
            <person name="Bernier-Latmani R."/>
            <person name="Bertilsson S."/>
            <person name="Dopson M."/>
        </authorList>
    </citation>
    <scope>NUCLEOTIDE SEQUENCE</scope>
    <source>
        <strain evidence="7">Modern_marine.mb.64</strain>
    </source>
</reference>
<dbReference type="NCBIfam" id="NF037961">
    <property type="entry name" value="RodA_shape"/>
    <property type="match status" value="1"/>
</dbReference>
<sequence length="406" mass="44620">MNYRFLIRWDWGLTLGLLALWGLGLLALSSAVQPMGGAGHHILLRQMGAGAIGMIFLALCVFLPPRILERWSPVFFALAILLLIAVLLRGELSHGARRWISIAGIRFQPSEPAKIAMILTLASFLSHRRKRWDRIWPWLQGLLIIIVPTLLVLRQPDLGTASVFPVIGIGMMLIAGMPIMLFFLLLSPFVTTLTALYWPLAALWIGGSSYTLLRRRISLLAVILYLLVQIGIAFSAHEAISHLEPYQKARLNAFVNPEKDPQGAGYQVRQSKIAIGSGEWTGWGYGKGPLKELLYLPRQHTDFIFSVVGEEGGFLATSCILLLSGLLIFRGGQVTRRARDPFVGATAAGVSLFYFYHTAVNISVTVGLLPVTGLPMPFFSSGGSFLISCMAAAGLLLGMSFRKLEY</sequence>
<dbReference type="GO" id="GO:0015648">
    <property type="term" value="F:lipid-linked peptidoglycan transporter activity"/>
    <property type="evidence" value="ECO:0007669"/>
    <property type="project" value="TreeGrafter"/>
</dbReference>
<dbReference type="GO" id="GO:0005886">
    <property type="term" value="C:plasma membrane"/>
    <property type="evidence" value="ECO:0007669"/>
    <property type="project" value="TreeGrafter"/>
</dbReference>
<feature type="transmembrane region" description="Helical" evidence="6">
    <location>
        <begin position="341"/>
        <end position="359"/>
    </location>
</feature>